<reference evidence="1 2" key="1">
    <citation type="journal article" date="2018" name="PLoS Genet.">
        <title>Population sequencing reveals clonal diversity and ancestral inbreeding in the grapevine cultivar Chardonnay.</title>
        <authorList>
            <person name="Roach M.J."/>
            <person name="Johnson D.L."/>
            <person name="Bohlmann J."/>
            <person name="van Vuuren H.J."/>
            <person name="Jones S.J."/>
            <person name="Pretorius I.S."/>
            <person name="Schmidt S.A."/>
            <person name="Borneman A.R."/>
        </authorList>
    </citation>
    <scope>NUCLEOTIDE SEQUENCE [LARGE SCALE GENOMIC DNA]</scope>
    <source>
        <strain evidence="2">cv. Chardonnay</strain>
        <tissue evidence="1">Leaf</tissue>
    </source>
</reference>
<name>A0A438KA17_VITVI</name>
<proteinExistence type="predicted"/>
<protein>
    <submittedName>
        <fullName evidence="1">Uncharacterized protein</fullName>
    </submittedName>
</protein>
<comment type="caution">
    <text evidence="1">The sequence shown here is derived from an EMBL/GenBank/DDBJ whole genome shotgun (WGS) entry which is preliminary data.</text>
</comment>
<organism evidence="1 2">
    <name type="scientific">Vitis vinifera</name>
    <name type="common">Grape</name>
    <dbReference type="NCBI Taxonomy" id="29760"/>
    <lineage>
        <taxon>Eukaryota</taxon>
        <taxon>Viridiplantae</taxon>
        <taxon>Streptophyta</taxon>
        <taxon>Embryophyta</taxon>
        <taxon>Tracheophyta</taxon>
        <taxon>Spermatophyta</taxon>
        <taxon>Magnoliopsida</taxon>
        <taxon>eudicotyledons</taxon>
        <taxon>Gunneridae</taxon>
        <taxon>Pentapetalae</taxon>
        <taxon>rosids</taxon>
        <taxon>Vitales</taxon>
        <taxon>Vitaceae</taxon>
        <taxon>Viteae</taxon>
        <taxon>Vitis</taxon>
    </lineage>
</organism>
<evidence type="ECO:0000313" key="1">
    <source>
        <dbReference type="EMBL" id="RVX18033.1"/>
    </source>
</evidence>
<dbReference type="EMBL" id="QGNW01000012">
    <property type="protein sequence ID" value="RVX18033.1"/>
    <property type="molecule type" value="Genomic_DNA"/>
</dbReference>
<dbReference type="Proteomes" id="UP000288805">
    <property type="component" value="Unassembled WGS sequence"/>
</dbReference>
<sequence>MGCEERPFYIKGSFVGCGGMSEMGSGHAIEGIKGVRAHSIFEEAEMEARATEKASRDRVREDAGVACCHGGDWRVSEAFPTKSRALITDEVLTAEASRYEPYLTDIRGVRDFFSSTPSSRCDRALVVRGPSGLDETVEGVGFQAPLCAVLKDGSPRVMD</sequence>
<accession>A0A438KA17</accession>
<evidence type="ECO:0000313" key="2">
    <source>
        <dbReference type="Proteomes" id="UP000288805"/>
    </source>
</evidence>
<dbReference type="AlphaFoldDB" id="A0A438KA17"/>
<gene>
    <name evidence="1" type="ORF">CK203_004360</name>
</gene>